<keyword evidence="14" id="KW-1185">Reference proteome</keyword>
<feature type="region of interest" description="Disordered" evidence="12">
    <location>
        <begin position="245"/>
        <end position="266"/>
    </location>
</feature>
<dbReference type="AlphaFoldDB" id="H8GAK6"/>
<protein>
    <recommendedName>
        <fullName evidence="4">Protein-L-isoaspartate O-methyltransferase</fullName>
        <ecNumber evidence="3">2.1.1.77</ecNumber>
    </recommendedName>
    <alternativeName>
        <fullName evidence="11">L-isoaspartyl protein carboxyl methyltransferase</fullName>
    </alternativeName>
    <alternativeName>
        <fullName evidence="9">Protein L-isoaspartyl methyltransferase</fullName>
    </alternativeName>
    <alternativeName>
        <fullName evidence="10">Protein-beta-aspartate methyltransferase</fullName>
    </alternativeName>
</protein>
<dbReference type="Gene3D" id="3.40.50.150">
    <property type="entry name" value="Vaccinia Virus protein VP39"/>
    <property type="match status" value="1"/>
</dbReference>
<proteinExistence type="inferred from homology"/>
<dbReference type="Proteomes" id="UP000004705">
    <property type="component" value="Chromosome"/>
</dbReference>
<keyword evidence="6" id="KW-0489">Methyltransferase</keyword>
<evidence type="ECO:0000256" key="4">
    <source>
        <dbReference type="ARBA" id="ARBA00013346"/>
    </source>
</evidence>
<evidence type="ECO:0000256" key="12">
    <source>
        <dbReference type="SAM" id="MobiDB-lite"/>
    </source>
</evidence>
<dbReference type="HOGENOM" id="CLU_037629_0_1_11"/>
<dbReference type="CDD" id="cd02440">
    <property type="entry name" value="AdoMet_MTases"/>
    <property type="match status" value="1"/>
</dbReference>
<sequence length="396" mass="43278">MTRNIVDVEWRSHAHRLAGELEQAGKLTDPRLAAAVQATPRHRFTPTVYRRQSNGRWACQVSVDDLDTVYSNTTLITALTDTEETVLSSSTQPGLMTRMIEALRLTDGARVLEIGTGTGYNAALLCHLLGEQAVFTVDVEPALVHDARQRLAQLGHHPLVVAADGAAGLAEHAPFDAILATCAVPAVPWAWVEQTTPGGVILTDLKVAVNAGSLVRLTRTDVDRAEGRFDPTYAAFMDLRHSPGATRRSRRIHRDHDDAEHRTTCVDPTTPSTSLLVWFLAALELGRDIAHGYTLPPDAGPGYDGPPSAAFLTTPDGSWAEVTLAAEPNGEHVVVEGGPRRVWRVVEHAHHTWARLGRPGWNRFGLTVTPDTHTLWLDRPDSPHTWQIPVSPYPSE</sequence>
<dbReference type="EMBL" id="CM001466">
    <property type="protein sequence ID" value="EHY87572.1"/>
    <property type="molecule type" value="Genomic_DNA"/>
</dbReference>
<evidence type="ECO:0000256" key="6">
    <source>
        <dbReference type="ARBA" id="ARBA00022603"/>
    </source>
</evidence>
<evidence type="ECO:0000256" key="9">
    <source>
        <dbReference type="ARBA" id="ARBA00030757"/>
    </source>
</evidence>
<dbReference type="EC" id="2.1.1.77" evidence="3"/>
<organism evidence="13 14">
    <name type="scientific">Saccharomonospora azurea NA-128</name>
    <dbReference type="NCBI Taxonomy" id="882081"/>
    <lineage>
        <taxon>Bacteria</taxon>
        <taxon>Bacillati</taxon>
        <taxon>Actinomycetota</taxon>
        <taxon>Actinomycetes</taxon>
        <taxon>Pseudonocardiales</taxon>
        <taxon>Pseudonocardiaceae</taxon>
        <taxon>Saccharomonospora</taxon>
    </lineage>
</organism>
<evidence type="ECO:0000256" key="2">
    <source>
        <dbReference type="ARBA" id="ARBA00005369"/>
    </source>
</evidence>
<dbReference type="GO" id="GO:0005737">
    <property type="term" value="C:cytoplasm"/>
    <property type="evidence" value="ECO:0007669"/>
    <property type="project" value="UniProtKB-SubCell"/>
</dbReference>
<keyword evidence="5" id="KW-0963">Cytoplasm</keyword>
<comment type="subcellular location">
    <subcellularLocation>
        <location evidence="1">Cytoplasm</location>
    </subcellularLocation>
</comment>
<dbReference type="PANTHER" id="PTHR11579:SF0">
    <property type="entry name" value="PROTEIN-L-ISOASPARTATE(D-ASPARTATE) O-METHYLTRANSFERASE"/>
    <property type="match status" value="1"/>
</dbReference>
<dbReference type="OrthoDB" id="5143400at2"/>
<evidence type="ECO:0000256" key="8">
    <source>
        <dbReference type="ARBA" id="ARBA00022691"/>
    </source>
</evidence>
<dbReference type="GO" id="GO:0004719">
    <property type="term" value="F:protein-L-isoaspartate (D-aspartate) O-methyltransferase activity"/>
    <property type="evidence" value="ECO:0007669"/>
    <property type="project" value="UniProtKB-EC"/>
</dbReference>
<gene>
    <name evidence="13" type="ORF">SacazDRAFT_00622</name>
</gene>
<keyword evidence="7" id="KW-0808">Transferase</keyword>
<reference evidence="13 14" key="1">
    <citation type="journal article" date="2012" name="Stand. Genomic Sci.">
        <title>Genome sequence of the soil bacterium Saccharomonospora azurea type strain (NA-128(T)).</title>
        <authorList>
            <person name="Klenk H.P."/>
            <person name="Held B."/>
            <person name="Lucas S."/>
            <person name="Lapidus A."/>
            <person name="Copeland A."/>
            <person name="Hammon N."/>
            <person name="Pitluck S."/>
            <person name="Goodwin L.A."/>
            <person name="Han C."/>
            <person name="Tapia R."/>
            <person name="Brambilla E.M."/>
            <person name="Potter G."/>
            <person name="Land M."/>
            <person name="Ivanova N."/>
            <person name="Rohde M."/>
            <person name="Goker M."/>
            <person name="Detter J.C."/>
            <person name="Kyrpides N.C."/>
            <person name="Woyke T."/>
        </authorList>
    </citation>
    <scope>NUCLEOTIDE SEQUENCE [LARGE SCALE GENOMIC DNA]</scope>
    <source>
        <strain evidence="13 14">NA-128</strain>
    </source>
</reference>
<dbReference type="PROSITE" id="PS01279">
    <property type="entry name" value="PCMT"/>
    <property type="match status" value="1"/>
</dbReference>
<evidence type="ECO:0000313" key="13">
    <source>
        <dbReference type="EMBL" id="EHY87572.1"/>
    </source>
</evidence>
<keyword evidence="8" id="KW-0949">S-adenosyl-L-methionine</keyword>
<dbReference type="InterPro" id="IPR000682">
    <property type="entry name" value="PCMT"/>
</dbReference>
<feature type="compositionally biased region" description="Basic and acidic residues" evidence="12">
    <location>
        <begin position="254"/>
        <end position="264"/>
    </location>
</feature>
<dbReference type="Pfam" id="PF01135">
    <property type="entry name" value="PCMT"/>
    <property type="match status" value="1"/>
</dbReference>
<evidence type="ECO:0000256" key="5">
    <source>
        <dbReference type="ARBA" id="ARBA00022490"/>
    </source>
</evidence>
<evidence type="ECO:0000313" key="14">
    <source>
        <dbReference type="Proteomes" id="UP000004705"/>
    </source>
</evidence>
<dbReference type="InterPro" id="IPR029063">
    <property type="entry name" value="SAM-dependent_MTases_sf"/>
</dbReference>
<evidence type="ECO:0000256" key="1">
    <source>
        <dbReference type="ARBA" id="ARBA00004496"/>
    </source>
</evidence>
<evidence type="ECO:0000256" key="10">
    <source>
        <dbReference type="ARBA" id="ARBA00031323"/>
    </source>
</evidence>
<evidence type="ECO:0000256" key="11">
    <source>
        <dbReference type="ARBA" id="ARBA00031350"/>
    </source>
</evidence>
<dbReference type="RefSeq" id="WP_005438531.1">
    <property type="nucleotide sequence ID" value="NZ_CM001466.1"/>
</dbReference>
<accession>H8GAK6</accession>
<dbReference type="PANTHER" id="PTHR11579">
    <property type="entry name" value="PROTEIN-L-ISOASPARTATE O-METHYLTRANSFERASE"/>
    <property type="match status" value="1"/>
</dbReference>
<comment type="similarity">
    <text evidence="2">Belongs to the methyltransferase superfamily. L-isoaspartyl/D-aspartyl protein methyltransferase family.</text>
</comment>
<dbReference type="SUPFAM" id="SSF53335">
    <property type="entry name" value="S-adenosyl-L-methionine-dependent methyltransferases"/>
    <property type="match status" value="1"/>
</dbReference>
<evidence type="ECO:0000256" key="7">
    <source>
        <dbReference type="ARBA" id="ARBA00022679"/>
    </source>
</evidence>
<evidence type="ECO:0000256" key="3">
    <source>
        <dbReference type="ARBA" id="ARBA00011890"/>
    </source>
</evidence>
<name>H8GAK6_9PSEU</name>
<dbReference type="GO" id="GO:0032259">
    <property type="term" value="P:methylation"/>
    <property type="evidence" value="ECO:0007669"/>
    <property type="project" value="UniProtKB-KW"/>
</dbReference>